<dbReference type="Gene3D" id="3.40.50.1460">
    <property type="match status" value="1"/>
</dbReference>
<feature type="compositionally biased region" description="Basic and acidic residues" evidence="1">
    <location>
        <begin position="439"/>
        <end position="450"/>
    </location>
</feature>
<feature type="compositionally biased region" description="Polar residues" evidence="1">
    <location>
        <begin position="35"/>
        <end position="52"/>
    </location>
</feature>
<organism evidence="3 4">
    <name type="scientific">Melanomma pulvis-pyrius CBS 109.77</name>
    <dbReference type="NCBI Taxonomy" id="1314802"/>
    <lineage>
        <taxon>Eukaryota</taxon>
        <taxon>Fungi</taxon>
        <taxon>Dikarya</taxon>
        <taxon>Ascomycota</taxon>
        <taxon>Pezizomycotina</taxon>
        <taxon>Dothideomycetes</taxon>
        <taxon>Pleosporomycetidae</taxon>
        <taxon>Pleosporales</taxon>
        <taxon>Melanommataceae</taxon>
        <taxon>Melanomma</taxon>
    </lineage>
</organism>
<proteinExistence type="predicted"/>
<feature type="region of interest" description="Disordered" evidence="1">
    <location>
        <begin position="35"/>
        <end position="58"/>
    </location>
</feature>
<evidence type="ECO:0000256" key="1">
    <source>
        <dbReference type="SAM" id="MobiDB-lite"/>
    </source>
</evidence>
<dbReference type="Proteomes" id="UP000799757">
    <property type="component" value="Unassembled WGS sequence"/>
</dbReference>
<evidence type="ECO:0000313" key="4">
    <source>
        <dbReference type="Proteomes" id="UP000799757"/>
    </source>
</evidence>
<keyword evidence="4" id="KW-1185">Reference proteome</keyword>
<feature type="compositionally biased region" description="Basic and acidic residues" evidence="1">
    <location>
        <begin position="472"/>
        <end position="485"/>
    </location>
</feature>
<reference evidence="3" key="1">
    <citation type="journal article" date="2020" name="Stud. Mycol.">
        <title>101 Dothideomycetes genomes: a test case for predicting lifestyles and emergence of pathogens.</title>
        <authorList>
            <person name="Haridas S."/>
            <person name="Albert R."/>
            <person name="Binder M."/>
            <person name="Bloem J."/>
            <person name="Labutti K."/>
            <person name="Salamov A."/>
            <person name="Andreopoulos B."/>
            <person name="Baker S."/>
            <person name="Barry K."/>
            <person name="Bills G."/>
            <person name="Bluhm B."/>
            <person name="Cannon C."/>
            <person name="Castanera R."/>
            <person name="Culley D."/>
            <person name="Daum C."/>
            <person name="Ezra D."/>
            <person name="Gonzalez J."/>
            <person name="Henrissat B."/>
            <person name="Kuo A."/>
            <person name="Liang C."/>
            <person name="Lipzen A."/>
            <person name="Lutzoni F."/>
            <person name="Magnuson J."/>
            <person name="Mondo S."/>
            <person name="Nolan M."/>
            <person name="Ohm R."/>
            <person name="Pangilinan J."/>
            <person name="Park H.-J."/>
            <person name="Ramirez L."/>
            <person name="Alfaro M."/>
            <person name="Sun H."/>
            <person name="Tritt A."/>
            <person name="Yoshinaga Y."/>
            <person name="Zwiers L.-H."/>
            <person name="Turgeon B."/>
            <person name="Goodwin S."/>
            <person name="Spatafora J."/>
            <person name="Crous P."/>
            <person name="Grigoriev I."/>
        </authorList>
    </citation>
    <scope>NUCLEOTIDE SEQUENCE</scope>
    <source>
        <strain evidence="3">CBS 109.77</strain>
    </source>
</reference>
<name>A0A6A6XTH3_9PLEO</name>
<evidence type="ECO:0000313" key="3">
    <source>
        <dbReference type="EMBL" id="KAF2799523.1"/>
    </source>
</evidence>
<dbReference type="Pfam" id="PF00656">
    <property type="entry name" value="Peptidase_C14"/>
    <property type="match status" value="1"/>
</dbReference>
<dbReference type="EMBL" id="MU001763">
    <property type="protein sequence ID" value="KAF2799523.1"/>
    <property type="molecule type" value="Genomic_DNA"/>
</dbReference>
<dbReference type="GO" id="GO:0006508">
    <property type="term" value="P:proteolysis"/>
    <property type="evidence" value="ECO:0007669"/>
    <property type="project" value="InterPro"/>
</dbReference>
<dbReference type="InterPro" id="IPR011600">
    <property type="entry name" value="Pept_C14_caspase"/>
</dbReference>
<sequence>METDISPKTSHPNPLRDKVIHADIRIESIEDVPTQVESAPQATPLIEQNSATPEDVANQERAAEMQMWWDEAIAKNMDLPDGYQKVAVLLVKWEDALDELKTRAEAEELEAIFRDRFHFHTETVELNVSSKPQHQINRYLTAFVEMHDGPNNLLIVYYTGHGVYREDHKHLELTASLRPNVKKGFNKDARANWNKAEEVLRSDDVEGDVLTILDTCYSSNFAKSGKEDTRTFELLSACAIDGTTAAPGENSFTRALIDALKELLTEFDDRSFTTFHLNQRILLNPNRRDMPSQLWFRLKYHERHIRLAPLKPLKDRERKSSGLRHPPRGYLTLRFALRDESLNREQIEFLTRNLSKAFNNKSLVGLRRIDWLGLKPARTTHFGRAALAMFAIAQWKKFLYKRREERWSQRTVDEVALPIDMLVEHTDSAASSPTRKRSRDGIEDLPEPKRGLLLIPQLPDHPPSPPVSNSSRVEEVGERMAEEVS</sequence>
<feature type="region of interest" description="Disordered" evidence="1">
    <location>
        <begin position="426"/>
        <end position="485"/>
    </location>
</feature>
<feature type="domain" description="Peptidase C14 caspase" evidence="2">
    <location>
        <begin position="102"/>
        <end position="262"/>
    </location>
</feature>
<evidence type="ECO:0000259" key="2">
    <source>
        <dbReference type="Pfam" id="PF00656"/>
    </source>
</evidence>
<protein>
    <recommendedName>
        <fullName evidence="2">Peptidase C14 caspase domain-containing protein</fullName>
    </recommendedName>
</protein>
<accession>A0A6A6XTH3</accession>
<dbReference type="GO" id="GO:0004197">
    <property type="term" value="F:cysteine-type endopeptidase activity"/>
    <property type="evidence" value="ECO:0007669"/>
    <property type="project" value="InterPro"/>
</dbReference>
<dbReference type="OrthoDB" id="4760831at2759"/>
<dbReference type="AlphaFoldDB" id="A0A6A6XTH3"/>
<gene>
    <name evidence="3" type="ORF">K505DRAFT_230897</name>
</gene>